<comment type="caution">
    <text evidence="5">The sequence shown here is derived from an EMBL/GenBank/DDBJ whole genome shotgun (WGS) entry which is preliminary data.</text>
</comment>
<feature type="region of interest" description="Disordered" evidence="4">
    <location>
        <begin position="72"/>
        <end position="122"/>
    </location>
</feature>
<accession>A0A2R5GBZ4</accession>
<dbReference type="GO" id="GO:0043021">
    <property type="term" value="F:ribonucleoprotein complex binding"/>
    <property type="evidence" value="ECO:0007669"/>
    <property type="project" value="TreeGrafter"/>
</dbReference>
<gene>
    <name evidence="5" type="ORF">FCC1311_047302</name>
</gene>
<dbReference type="FunCoup" id="A0A2R5GBZ4">
    <property type="interactions" value="181"/>
</dbReference>
<keyword evidence="3" id="KW-0687">Ribonucleoprotein</keyword>
<evidence type="ECO:0000256" key="1">
    <source>
        <dbReference type="ARBA" id="ARBA00005436"/>
    </source>
</evidence>
<dbReference type="AlphaFoldDB" id="A0A2R5GBZ4"/>
<dbReference type="CDD" id="cd05831">
    <property type="entry name" value="Ribosomal_P1"/>
    <property type="match status" value="1"/>
</dbReference>
<dbReference type="InterPro" id="IPR027534">
    <property type="entry name" value="Ribosomal_P1/P2"/>
</dbReference>
<dbReference type="GO" id="GO:0002181">
    <property type="term" value="P:cytoplasmic translation"/>
    <property type="evidence" value="ECO:0007669"/>
    <property type="project" value="TreeGrafter"/>
</dbReference>
<dbReference type="Proteomes" id="UP000241890">
    <property type="component" value="Unassembled WGS sequence"/>
</dbReference>
<evidence type="ECO:0000313" key="5">
    <source>
        <dbReference type="EMBL" id="GBG28507.1"/>
    </source>
</evidence>
<dbReference type="PANTHER" id="PTHR45696">
    <property type="entry name" value="60S ACIDIC RIBOSOMAL PROTEIN P1"/>
    <property type="match status" value="1"/>
</dbReference>
<sequence>MSLAELSREEHDEACCVYAALILQDAGAEITADKISELVSASGNEVEAYWPSLFAGLLSKVDVNELIMNSTKVGGGGGGAGGAGGAAAGGEEAAEEEKEEEEEEEVDVGGGGLFGGDDEGGY</sequence>
<dbReference type="EMBL" id="BEYU01000042">
    <property type="protein sequence ID" value="GBG28507.1"/>
    <property type="molecule type" value="Genomic_DNA"/>
</dbReference>
<evidence type="ECO:0000256" key="3">
    <source>
        <dbReference type="ARBA" id="ARBA00023274"/>
    </source>
</evidence>
<organism evidence="5 6">
    <name type="scientific">Hondaea fermentalgiana</name>
    <dbReference type="NCBI Taxonomy" id="2315210"/>
    <lineage>
        <taxon>Eukaryota</taxon>
        <taxon>Sar</taxon>
        <taxon>Stramenopiles</taxon>
        <taxon>Bigyra</taxon>
        <taxon>Labyrinthulomycetes</taxon>
        <taxon>Thraustochytrida</taxon>
        <taxon>Thraustochytriidae</taxon>
        <taxon>Hondaea</taxon>
    </lineage>
</organism>
<keyword evidence="2 5" id="KW-0689">Ribosomal protein</keyword>
<dbReference type="GO" id="GO:0006414">
    <property type="term" value="P:translational elongation"/>
    <property type="evidence" value="ECO:0007669"/>
    <property type="project" value="InterPro"/>
</dbReference>
<dbReference type="GO" id="GO:0003735">
    <property type="term" value="F:structural constituent of ribosome"/>
    <property type="evidence" value="ECO:0007669"/>
    <property type="project" value="InterPro"/>
</dbReference>
<reference evidence="5 6" key="1">
    <citation type="submission" date="2017-12" db="EMBL/GenBank/DDBJ databases">
        <title>Sequencing, de novo assembly and annotation of complete genome of a new Thraustochytrid species, strain FCC1311.</title>
        <authorList>
            <person name="Sedici K."/>
            <person name="Godart F."/>
            <person name="Aiese Cigliano R."/>
            <person name="Sanseverino W."/>
            <person name="Barakat M."/>
            <person name="Ortet P."/>
            <person name="Marechal E."/>
            <person name="Cagnac O."/>
            <person name="Amato A."/>
        </authorList>
    </citation>
    <scope>NUCLEOTIDE SEQUENCE [LARGE SCALE GENOMIC DNA]</scope>
</reference>
<dbReference type="InParanoid" id="A0A2R5GBZ4"/>
<dbReference type="Gene3D" id="1.10.10.1410">
    <property type="match status" value="1"/>
</dbReference>
<dbReference type="Pfam" id="PF00428">
    <property type="entry name" value="Ribosomal_60s"/>
    <property type="match status" value="1"/>
</dbReference>
<feature type="compositionally biased region" description="Acidic residues" evidence="4">
    <location>
        <begin position="92"/>
        <end position="107"/>
    </location>
</feature>
<proteinExistence type="inferred from homology"/>
<feature type="compositionally biased region" description="Gly residues" evidence="4">
    <location>
        <begin position="73"/>
        <end position="88"/>
    </location>
</feature>
<name>A0A2R5GBZ4_9STRA</name>
<dbReference type="PANTHER" id="PTHR45696:SF10">
    <property type="entry name" value="LARGE RIBOSOMAL SUBUNIT PROTEIN P1"/>
    <property type="match status" value="1"/>
</dbReference>
<dbReference type="GO" id="GO:0030295">
    <property type="term" value="F:protein kinase activator activity"/>
    <property type="evidence" value="ECO:0007669"/>
    <property type="project" value="TreeGrafter"/>
</dbReference>
<dbReference type="GO" id="GO:0022625">
    <property type="term" value="C:cytosolic large ribosomal subunit"/>
    <property type="evidence" value="ECO:0007669"/>
    <property type="project" value="TreeGrafter"/>
</dbReference>
<protein>
    <submittedName>
        <fullName evidence="5">60S acidic ribosomal protein P1</fullName>
    </submittedName>
</protein>
<dbReference type="OrthoDB" id="2194681at2759"/>
<dbReference type="InterPro" id="IPR038716">
    <property type="entry name" value="P1/P2_N_sf"/>
</dbReference>
<dbReference type="FunFam" id="1.10.10.1410:FF:000001">
    <property type="entry name" value="60S acidic ribosomal protein P1"/>
    <property type="match status" value="1"/>
</dbReference>
<evidence type="ECO:0000256" key="2">
    <source>
        <dbReference type="ARBA" id="ARBA00022980"/>
    </source>
</evidence>
<comment type="similarity">
    <text evidence="1">Belongs to the eukaryotic ribosomal protein P1/P2 family.</text>
</comment>
<keyword evidence="6" id="KW-1185">Reference proteome</keyword>
<dbReference type="HAMAP" id="MF_01478">
    <property type="entry name" value="Ribosomal_L12_arch"/>
    <property type="match status" value="1"/>
</dbReference>
<evidence type="ECO:0000313" key="6">
    <source>
        <dbReference type="Proteomes" id="UP000241890"/>
    </source>
</evidence>
<evidence type="ECO:0000256" key="4">
    <source>
        <dbReference type="SAM" id="MobiDB-lite"/>
    </source>
</evidence>